<proteinExistence type="predicted"/>
<gene>
    <name evidence="2" type="ORF">M5K25_021881</name>
</gene>
<dbReference type="AlphaFoldDB" id="A0ABD0UAZ8"/>
<evidence type="ECO:0000313" key="2">
    <source>
        <dbReference type="EMBL" id="KAL0907467.1"/>
    </source>
</evidence>
<protein>
    <submittedName>
        <fullName evidence="2">Uncharacterized protein</fullName>
    </submittedName>
</protein>
<reference evidence="2 3" key="1">
    <citation type="journal article" date="2024" name="Plant Biotechnol. J.">
        <title>Dendrobium thyrsiflorum genome and its molecular insights into genes involved in important horticultural traits.</title>
        <authorList>
            <person name="Chen B."/>
            <person name="Wang J.Y."/>
            <person name="Zheng P.J."/>
            <person name="Li K.L."/>
            <person name="Liang Y.M."/>
            <person name="Chen X.F."/>
            <person name="Zhang C."/>
            <person name="Zhao X."/>
            <person name="He X."/>
            <person name="Zhang G.Q."/>
            <person name="Liu Z.J."/>
            <person name="Xu Q."/>
        </authorList>
    </citation>
    <scope>NUCLEOTIDE SEQUENCE [LARGE SCALE GENOMIC DNA]</scope>
    <source>
        <strain evidence="2">GZMU011</strain>
    </source>
</reference>
<name>A0ABD0UAZ8_DENTH</name>
<evidence type="ECO:0000313" key="3">
    <source>
        <dbReference type="Proteomes" id="UP001552299"/>
    </source>
</evidence>
<evidence type="ECO:0000256" key="1">
    <source>
        <dbReference type="SAM" id="Coils"/>
    </source>
</evidence>
<keyword evidence="3" id="KW-1185">Reference proteome</keyword>
<comment type="caution">
    <text evidence="2">The sequence shown here is derived from an EMBL/GenBank/DDBJ whole genome shotgun (WGS) entry which is preliminary data.</text>
</comment>
<dbReference type="EMBL" id="JANQDX010000017">
    <property type="protein sequence ID" value="KAL0907467.1"/>
    <property type="molecule type" value="Genomic_DNA"/>
</dbReference>
<feature type="coiled-coil region" evidence="1">
    <location>
        <begin position="62"/>
        <end position="89"/>
    </location>
</feature>
<accession>A0ABD0UAZ8</accession>
<organism evidence="2 3">
    <name type="scientific">Dendrobium thyrsiflorum</name>
    <name type="common">Pinecone-like raceme dendrobium</name>
    <name type="synonym">Orchid</name>
    <dbReference type="NCBI Taxonomy" id="117978"/>
    <lineage>
        <taxon>Eukaryota</taxon>
        <taxon>Viridiplantae</taxon>
        <taxon>Streptophyta</taxon>
        <taxon>Embryophyta</taxon>
        <taxon>Tracheophyta</taxon>
        <taxon>Spermatophyta</taxon>
        <taxon>Magnoliopsida</taxon>
        <taxon>Liliopsida</taxon>
        <taxon>Asparagales</taxon>
        <taxon>Orchidaceae</taxon>
        <taxon>Epidendroideae</taxon>
        <taxon>Malaxideae</taxon>
        <taxon>Dendrobiinae</taxon>
        <taxon>Dendrobium</taxon>
    </lineage>
</organism>
<sequence length="97" mass="11327">MYLFSHDDFIRFRENQQSTGEGSFSGSTQYSKYHTWLNIIGGRQRGKGNSSTSIFYDVSGAKETISQRVAALIKEIEEMRKIQNEMQVELRSYRYKN</sequence>
<dbReference type="Proteomes" id="UP001552299">
    <property type="component" value="Unassembled WGS sequence"/>
</dbReference>
<keyword evidence="1" id="KW-0175">Coiled coil</keyword>